<dbReference type="PROSITE" id="PS50921">
    <property type="entry name" value="ANTAR"/>
    <property type="match status" value="1"/>
</dbReference>
<comment type="caution">
    <text evidence="6">The sequence shown here is derived from an EMBL/GenBank/DDBJ whole genome shotgun (WGS) entry which is preliminary data.</text>
</comment>
<dbReference type="InterPro" id="IPR003018">
    <property type="entry name" value="GAF"/>
</dbReference>
<dbReference type="Gene3D" id="3.30.450.40">
    <property type="match status" value="1"/>
</dbReference>
<dbReference type="InterPro" id="IPR005561">
    <property type="entry name" value="ANTAR"/>
</dbReference>
<sequence>MADVALTKGFTMTEGQHLAVEFAELAERLQGSDFELTLTEVLNAAMTAVNADMGGVMLVRKGKAESAAVSDDLVTRADELQYEAGDGPCLEAIDERDTFIIEDTLTETRWPHWCAAVAEIGIRSVLSIRLQSSSGALGALNLYATEPGRYSRDDAVVGTILATHASVALAADKERAELKRAIDGRHMIGMAQGILMERFKLDTDQAFAVLRRYSQDRNVKLRDVAMTLVDSRSLPN</sequence>
<dbReference type="InterPro" id="IPR036388">
    <property type="entry name" value="WH-like_DNA-bd_sf"/>
</dbReference>
<dbReference type="PIRSF" id="PIRSF036625">
    <property type="entry name" value="GAF_ANTAR"/>
    <property type="match status" value="1"/>
</dbReference>
<dbReference type="SUPFAM" id="SSF52172">
    <property type="entry name" value="CheY-like"/>
    <property type="match status" value="1"/>
</dbReference>
<feature type="domain" description="ANTAR" evidence="5">
    <location>
        <begin position="168"/>
        <end position="229"/>
    </location>
</feature>
<dbReference type="SUPFAM" id="SSF55781">
    <property type="entry name" value="GAF domain-like"/>
    <property type="match status" value="1"/>
</dbReference>
<evidence type="ECO:0000313" key="7">
    <source>
        <dbReference type="Proteomes" id="UP001157126"/>
    </source>
</evidence>
<evidence type="ECO:0000313" key="6">
    <source>
        <dbReference type="EMBL" id="GMA41524.1"/>
    </source>
</evidence>
<keyword evidence="4" id="KW-0804">Transcription</keyword>
<dbReference type="Pfam" id="PF03861">
    <property type="entry name" value="ANTAR"/>
    <property type="match status" value="1"/>
</dbReference>
<dbReference type="InterPro" id="IPR011006">
    <property type="entry name" value="CheY-like_superfamily"/>
</dbReference>
<protein>
    <recommendedName>
        <fullName evidence="5">ANTAR domain-containing protein</fullName>
    </recommendedName>
</protein>
<dbReference type="SMART" id="SM00065">
    <property type="entry name" value="GAF"/>
    <property type="match status" value="1"/>
</dbReference>
<evidence type="ECO:0000256" key="2">
    <source>
        <dbReference type="ARBA" id="ARBA00022777"/>
    </source>
</evidence>
<dbReference type="Proteomes" id="UP001157126">
    <property type="component" value="Unassembled WGS sequence"/>
</dbReference>
<keyword evidence="1" id="KW-0808">Transferase</keyword>
<evidence type="ECO:0000256" key="3">
    <source>
        <dbReference type="ARBA" id="ARBA00023015"/>
    </source>
</evidence>
<evidence type="ECO:0000256" key="1">
    <source>
        <dbReference type="ARBA" id="ARBA00022679"/>
    </source>
</evidence>
<keyword evidence="2" id="KW-0418">Kinase</keyword>
<dbReference type="SMART" id="SM01012">
    <property type="entry name" value="ANTAR"/>
    <property type="match status" value="1"/>
</dbReference>
<organism evidence="6 7">
    <name type="scientific">Mobilicoccus caccae</name>
    <dbReference type="NCBI Taxonomy" id="1859295"/>
    <lineage>
        <taxon>Bacteria</taxon>
        <taxon>Bacillati</taxon>
        <taxon>Actinomycetota</taxon>
        <taxon>Actinomycetes</taxon>
        <taxon>Micrococcales</taxon>
        <taxon>Dermatophilaceae</taxon>
        <taxon>Mobilicoccus</taxon>
    </lineage>
</organism>
<evidence type="ECO:0000259" key="5">
    <source>
        <dbReference type="PROSITE" id="PS50921"/>
    </source>
</evidence>
<keyword evidence="3" id="KW-0805">Transcription regulation</keyword>
<accession>A0ABQ6IVL5</accession>
<dbReference type="InterPro" id="IPR029016">
    <property type="entry name" value="GAF-like_dom_sf"/>
</dbReference>
<dbReference type="InterPro" id="IPR012074">
    <property type="entry name" value="GAF_ANTAR"/>
</dbReference>
<evidence type="ECO:0000256" key="4">
    <source>
        <dbReference type="ARBA" id="ARBA00023163"/>
    </source>
</evidence>
<dbReference type="Pfam" id="PF13185">
    <property type="entry name" value="GAF_2"/>
    <property type="match status" value="1"/>
</dbReference>
<name>A0ABQ6IVL5_9MICO</name>
<reference evidence="7" key="1">
    <citation type="journal article" date="2019" name="Int. J. Syst. Evol. Microbiol.">
        <title>The Global Catalogue of Microorganisms (GCM) 10K type strain sequencing project: providing services to taxonomists for standard genome sequencing and annotation.</title>
        <authorList>
            <consortium name="The Broad Institute Genomics Platform"/>
            <consortium name="The Broad Institute Genome Sequencing Center for Infectious Disease"/>
            <person name="Wu L."/>
            <person name="Ma J."/>
        </authorList>
    </citation>
    <scope>NUCLEOTIDE SEQUENCE [LARGE SCALE GENOMIC DNA]</scope>
    <source>
        <strain evidence="7">NBRC 113072</strain>
    </source>
</reference>
<proteinExistence type="predicted"/>
<keyword evidence="7" id="KW-1185">Reference proteome</keyword>
<dbReference type="EMBL" id="BSUO01000001">
    <property type="protein sequence ID" value="GMA41524.1"/>
    <property type="molecule type" value="Genomic_DNA"/>
</dbReference>
<gene>
    <name evidence="6" type="ORF">GCM10025883_35690</name>
</gene>
<dbReference type="Gene3D" id="1.10.10.10">
    <property type="entry name" value="Winged helix-like DNA-binding domain superfamily/Winged helix DNA-binding domain"/>
    <property type="match status" value="1"/>
</dbReference>